<keyword evidence="3" id="KW-0238">DNA-binding</keyword>
<proteinExistence type="inferred from homology"/>
<organism evidence="6 7">
    <name type="scientific">Devosia oryziradicis</name>
    <dbReference type="NCBI Taxonomy" id="2801335"/>
    <lineage>
        <taxon>Bacteria</taxon>
        <taxon>Pseudomonadati</taxon>
        <taxon>Pseudomonadota</taxon>
        <taxon>Alphaproteobacteria</taxon>
        <taxon>Hyphomicrobiales</taxon>
        <taxon>Devosiaceae</taxon>
        <taxon>Devosia</taxon>
    </lineage>
</organism>
<evidence type="ECO:0000313" key="7">
    <source>
        <dbReference type="Proteomes" id="UP000595460"/>
    </source>
</evidence>
<comment type="similarity">
    <text evidence="1">Belongs to the LysR transcriptional regulatory family.</text>
</comment>
<protein>
    <submittedName>
        <fullName evidence="6">LysR family transcriptional regulator</fullName>
    </submittedName>
</protein>
<dbReference type="Gene3D" id="1.10.10.10">
    <property type="entry name" value="Winged helix-like DNA-binding domain superfamily/Winged helix DNA-binding domain"/>
    <property type="match status" value="1"/>
</dbReference>
<dbReference type="PANTHER" id="PTHR30537">
    <property type="entry name" value="HTH-TYPE TRANSCRIPTIONAL REGULATOR"/>
    <property type="match status" value="1"/>
</dbReference>
<dbReference type="PROSITE" id="PS50931">
    <property type="entry name" value="HTH_LYSR"/>
    <property type="match status" value="1"/>
</dbReference>
<dbReference type="EMBL" id="CP068047">
    <property type="protein sequence ID" value="QQR36019.1"/>
    <property type="molecule type" value="Genomic_DNA"/>
</dbReference>
<feature type="domain" description="HTH lysR-type" evidence="5">
    <location>
        <begin position="6"/>
        <end position="63"/>
    </location>
</feature>
<dbReference type="InterPro" id="IPR058163">
    <property type="entry name" value="LysR-type_TF_proteobact-type"/>
</dbReference>
<dbReference type="Proteomes" id="UP000595460">
    <property type="component" value="Chromosome"/>
</dbReference>
<accession>A0ABX7BVP8</accession>
<evidence type="ECO:0000256" key="3">
    <source>
        <dbReference type="ARBA" id="ARBA00023125"/>
    </source>
</evidence>
<dbReference type="InterPro" id="IPR005119">
    <property type="entry name" value="LysR_subst-bd"/>
</dbReference>
<dbReference type="Gene3D" id="3.40.190.290">
    <property type="match status" value="1"/>
</dbReference>
<dbReference type="Pfam" id="PF00126">
    <property type="entry name" value="HTH_1"/>
    <property type="match status" value="1"/>
</dbReference>
<dbReference type="PRINTS" id="PR00039">
    <property type="entry name" value="HTHLYSR"/>
</dbReference>
<dbReference type="SUPFAM" id="SSF53850">
    <property type="entry name" value="Periplasmic binding protein-like II"/>
    <property type="match status" value="1"/>
</dbReference>
<gene>
    <name evidence="6" type="ORF">JI749_17080</name>
</gene>
<name>A0ABX7BVP8_9HYPH</name>
<reference evidence="6 7" key="1">
    <citation type="submission" date="2021-01" db="EMBL/GenBank/DDBJ databases">
        <title>Genome seq and assembly of Devosia sp. G19.</title>
        <authorList>
            <person name="Chhetri G."/>
        </authorList>
    </citation>
    <scope>NUCLEOTIDE SEQUENCE [LARGE SCALE GENOMIC DNA]</scope>
    <source>
        <strain evidence="6 7">G19</strain>
    </source>
</reference>
<evidence type="ECO:0000256" key="4">
    <source>
        <dbReference type="ARBA" id="ARBA00023163"/>
    </source>
</evidence>
<dbReference type="SUPFAM" id="SSF46785">
    <property type="entry name" value="Winged helix' DNA-binding domain"/>
    <property type="match status" value="1"/>
</dbReference>
<evidence type="ECO:0000259" key="5">
    <source>
        <dbReference type="PROSITE" id="PS50931"/>
    </source>
</evidence>
<keyword evidence="4" id="KW-0804">Transcription</keyword>
<evidence type="ECO:0000313" key="6">
    <source>
        <dbReference type="EMBL" id="QQR36019.1"/>
    </source>
</evidence>
<evidence type="ECO:0000256" key="2">
    <source>
        <dbReference type="ARBA" id="ARBA00023015"/>
    </source>
</evidence>
<dbReference type="Pfam" id="PF03466">
    <property type="entry name" value="LysR_substrate"/>
    <property type="match status" value="1"/>
</dbReference>
<evidence type="ECO:0000256" key="1">
    <source>
        <dbReference type="ARBA" id="ARBA00009437"/>
    </source>
</evidence>
<sequence>MNSHYPDWNQLHAFLATVETGSLSAAARELGLTQPTVGRQVAALEQDLGVMLFERVGRSLSLTAAGRELFESARSMSEAASRLTLIASGQSQSIEGLVRITASDIVAAYTLPPILKSLHEAAPGIEIEIIAANDVRDLMRREADIAIRHVPPEQPDLIARRCRGTTARLYAATDYLDAQGRPNTGAALAEADFIGYSATDGLVGELNARGVPVTRRNFRWTTGSVVTAWEMIRQGLGIGVMFRDAAEGVEGIEPVLPELPPFEVPIWLAVHRELHTSRRIRLVFDHLAAALG</sequence>
<dbReference type="InterPro" id="IPR000847">
    <property type="entry name" value="LysR_HTH_N"/>
</dbReference>
<keyword evidence="2" id="KW-0805">Transcription regulation</keyword>
<keyword evidence="7" id="KW-1185">Reference proteome</keyword>
<dbReference type="PANTHER" id="PTHR30537:SF3">
    <property type="entry name" value="TRANSCRIPTIONAL REGULATORY PROTEIN"/>
    <property type="match status" value="1"/>
</dbReference>
<dbReference type="InterPro" id="IPR036388">
    <property type="entry name" value="WH-like_DNA-bd_sf"/>
</dbReference>
<dbReference type="RefSeq" id="WP_201656765.1">
    <property type="nucleotide sequence ID" value="NZ_CP068047.1"/>
</dbReference>
<dbReference type="InterPro" id="IPR036390">
    <property type="entry name" value="WH_DNA-bd_sf"/>
</dbReference>